<organism evidence="1">
    <name type="scientific">uncultured Sphingomonadaceae bacterium</name>
    <dbReference type="NCBI Taxonomy" id="169976"/>
    <lineage>
        <taxon>Bacteria</taxon>
        <taxon>Pseudomonadati</taxon>
        <taxon>Pseudomonadota</taxon>
        <taxon>Alphaproteobacteria</taxon>
        <taxon>Sphingomonadales</taxon>
        <taxon>Sphingomonadaceae</taxon>
        <taxon>environmental samples</taxon>
    </lineage>
</organism>
<dbReference type="AlphaFoldDB" id="A0A6J4SUC8"/>
<name>A0A6J4SUC8_9SPHN</name>
<protein>
    <submittedName>
        <fullName evidence="1">Uncharacterized protein</fullName>
    </submittedName>
</protein>
<dbReference type="EMBL" id="CADCVX010000262">
    <property type="protein sequence ID" value="CAA9505358.1"/>
    <property type="molecule type" value="Genomic_DNA"/>
</dbReference>
<proteinExistence type="predicted"/>
<sequence>MSWLSDVLSGLQQAALLKDKVDRALKTAEDAQRHSTENRERIVALETAVTLAWRRPGTPRLPRG</sequence>
<evidence type="ECO:0000313" key="1">
    <source>
        <dbReference type="EMBL" id="CAA9505358.1"/>
    </source>
</evidence>
<gene>
    <name evidence="1" type="ORF">AVDCRST_MAG91-1298</name>
</gene>
<accession>A0A6J4SUC8</accession>
<reference evidence="1" key="1">
    <citation type="submission" date="2020-02" db="EMBL/GenBank/DDBJ databases">
        <authorList>
            <person name="Meier V. D."/>
        </authorList>
    </citation>
    <scope>NUCLEOTIDE SEQUENCE</scope>
    <source>
        <strain evidence="1">AVDCRST_MAG91</strain>
    </source>
</reference>